<dbReference type="AlphaFoldDB" id="A0A2A6FT29"/>
<sequence length="71" mass="7828">MRWAGVLPPTPVFEVEAWQLKLPADHPLSDSRVRGGSATPGVVRVCGNNTYAAWQHSYERAPHHRSGALHT</sequence>
<accession>A0A2A6FT29</accession>
<dbReference type="EMBL" id="NAEP01000027">
    <property type="protein sequence ID" value="PDQ35837.1"/>
    <property type="molecule type" value="Genomic_DNA"/>
</dbReference>
<organism evidence="1 2">
    <name type="scientific">Candidatus Lumbricidiphila eiseniae</name>
    <dbReference type="NCBI Taxonomy" id="1969409"/>
    <lineage>
        <taxon>Bacteria</taxon>
        <taxon>Bacillati</taxon>
        <taxon>Actinomycetota</taxon>
        <taxon>Actinomycetes</taxon>
        <taxon>Micrococcales</taxon>
        <taxon>Microbacteriaceae</taxon>
        <taxon>Candidatus Lumbricidiphila</taxon>
    </lineage>
</organism>
<reference evidence="2" key="1">
    <citation type="submission" date="2017-03" db="EMBL/GenBank/DDBJ databases">
        <authorList>
            <person name="Lund M.B."/>
        </authorList>
    </citation>
    <scope>NUCLEOTIDE SEQUENCE [LARGE SCALE GENOMIC DNA]</scope>
</reference>
<proteinExistence type="predicted"/>
<comment type="caution">
    <text evidence="1">The sequence shown here is derived from an EMBL/GenBank/DDBJ whole genome shotgun (WGS) entry which is preliminary data.</text>
</comment>
<evidence type="ECO:0000313" key="1">
    <source>
        <dbReference type="EMBL" id="PDQ35837.1"/>
    </source>
</evidence>
<name>A0A2A6FT29_9MICO</name>
<dbReference type="Proteomes" id="UP000219994">
    <property type="component" value="Unassembled WGS sequence"/>
</dbReference>
<protein>
    <submittedName>
        <fullName evidence="1">Uncharacterized protein</fullName>
    </submittedName>
</protein>
<gene>
    <name evidence="1" type="ORF">B5766_03805</name>
</gene>
<evidence type="ECO:0000313" key="2">
    <source>
        <dbReference type="Proteomes" id="UP000219994"/>
    </source>
</evidence>